<evidence type="ECO:0000256" key="3">
    <source>
        <dbReference type="ARBA" id="ARBA00022448"/>
    </source>
</evidence>
<keyword evidence="4" id="KW-1134">Transmembrane beta strand</keyword>
<dbReference type="GO" id="GO:0009279">
    <property type="term" value="C:cell outer membrane"/>
    <property type="evidence" value="ECO:0007669"/>
    <property type="project" value="UniProtKB-SubCell"/>
</dbReference>
<keyword evidence="3" id="KW-0813">Transport</keyword>
<dbReference type="Pfam" id="PF22461">
    <property type="entry name" value="SLBB_2"/>
    <property type="match status" value="1"/>
</dbReference>
<dbReference type="InterPro" id="IPR054765">
    <property type="entry name" value="SLBB_dom"/>
</dbReference>
<dbReference type="GO" id="GO:0015159">
    <property type="term" value="F:polysaccharide transmembrane transporter activity"/>
    <property type="evidence" value="ECO:0007669"/>
    <property type="project" value="InterPro"/>
</dbReference>
<evidence type="ECO:0000256" key="15">
    <source>
        <dbReference type="SAM" id="MobiDB-lite"/>
    </source>
</evidence>
<evidence type="ECO:0000256" key="10">
    <source>
        <dbReference type="ARBA" id="ARBA00023114"/>
    </source>
</evidence>
<dbReference type="InterPro" id="IPR003715">
    <property type="entry name" value="Poly_export_N"/>
</dbReference>
<dbReference type="AlphaFoldDB" id="A0AAU8LZY7"/>
<evidence type="ECO:0000256" key="7">
    <source>
        <dbReference type="ARBA" id="ARBA00022729"/>
    </source>
</evidence>
<feature type="domain" description="Polysaccharide export protein N-terminal" evidence="16">
    <location>
        <begin position="84"/>
        <end position="156"/>
    </location>
</feature>
<reference evidence="19" key="1">
    <citation type="journal article" date="2024" name="Syst. Appl. Microbiol.">
        <title>First single-strain enrichments of Electrothrix cable bacteria, description of E. aestuarii sp. nov. and E. rattekaaiensis sp. nov., and proposal of a cable bacteria taxonomy following the rules of the SeqCode.</title>
        <authorList>
            <person name="Plum-Jensen L.E."/>
            <person name="Schramm A."/>
            <person name="Marshall I.P.G."/>
        </authorList>
    </citation>
    <scope>NUCLEOTIDE SEQUENCE</scope>
    <source>
        <strain evidence="19">Rat1</strain>
    </source>
</reference>
<evidence type="ECO:0000313" key="19">
    <source>
        <dbReference type="EMBL" id="XCN74786.1"/>
    </source>
</evidence>
<organism evidence="19">
    <name type="scientific">Candidatus Electrothrix aestuarii</name>
    <dbReference type="NCBI Taxonomy" id="3062594"/>
    <lineage>
        <taxon>Bacteria</taxon>
        <taxon>Pseudomonadati</taxon>
        <taxon>Thermodesulfobacteriota</taxon>
        <taxon>Desulfobulbia</taxon>
        <taxon>Desulfobulbales</taxon>
        <taxon>Desulfobulbaceae</taxon>
        <taxon>Candidatus Electrothrix</taxon>
    </lineage>
</organism>
<evidence type="ECO:0000256" key="9">
    <source>
        <dbReference type="ARBA" id="ARBA00023065"/>
    </source>
</evidence>
<keyword evidence="14" id="KW-0449">Lipoprotein</keyword>
<sequence length="629" mass="67213">MPTRTSNIIIPSAVTSQPQRYNSGTGNSPLGSSIKVPSFKPVIPSFRPAQQASGGQALPSRPLIPGRKANFLPPPVKTGLAGGSPYTVGPQDILTIEVFDNPDLKGEYTVSEKGAIVFPLIGQVKVSGKTPDSIKAELTHLLEKDYLFNPIVSVDVSKYLSRQVKLMGNVEQPGVYYLDGPTRLSDLLTKAGGVSKQLGGTAMSGQKVHITRAPSSSSPDDTITYYVDLHQLLVDGKDEVNIYLQPGDVIFIPDASTFNIIGQVKNSGSFPFEEGLTLLKAISLAGGLTEKGSSDNAVIKRVQNGRVVEMRAGMNTLLSADDTVYIPENLDSFQVMGEVKNSGSFPFKEGTTLLKAIALAGGLSEKAAADDAVIKRVQYGRTVEMRVGMDTLLAPNDTVFIPEDKKFIHVVGEVKHSDSFPYETGITLLNAINYAGGATQKGSAEDAIIKRLSNGRTIEMRGGVDTVLLPGDTVVVPEARSVEVVGEVKSPGSIPYEPRMTLLKAIDLAGGATLEGSPENVVIKRLQNGRVVEIKANMYTSLQPDDTVFVPEVRSFHVTGEVVSPGSYPHESGLTLLRAIAMAGGATKKAAPDDSIIKRLKNGKLEEIEATMDTLVLPDDVIEVPLSFW</sequence>
<accession>A0AAU8LZY7</accession>
<dbReference type="InterPro" id="IPR019554">
    <property type="entry name" value="Soluble_ligand-bd"/>
</dbReference>
<feature type="domain" description="Soluble ligand binding" evidence="17">
    <location>
        <begin position="556"/>
        <end position="605"/>
    </location>
</feature>
<dbReference type="GO" id="GO:0015288">
    <property type="term" value="F:porin activity"/>
    <property type="evidence" value="ECO:0007669"/>
    <property type="project" value="UniProtKB-KW"/>
</dbReference>
<keyword evidence="6" id="KW-0812">Transmembrane</keyword>
<dbReference type="GO" id="GO:0006811">
    <property type="term" value="P:monoatomic ion transport"/>
    <property type="evidence" value="ECO:0007669"/>
    <property type="project" value="UniProtKB-KW"/>
</dbReference>
<dbReference type="PANTHER" id="PTHR33619">
    <property type="entry name" value="POLYSACCHARIDE EXPORT PROTEIN GFCE-RELATED"/>
    <property type="match status" value="1"/>
</dbReference>
<evidence type="ECO:0000256" key="12">
    <source>
        <dbReference type="ARBA" id="ARBA00023139"/>
    </source>
</evidence>
<evidence type="ECO:0000256" key="13">
    <source>
        <dbReference type="ARBA" id="ARBA00023237"/>
    </source>
</evidence>
<evidence type="ECO:0000256" key="1">
    <source>
        <dbReference type="ARBA" id="ARBA00004571"/>
    </source>
</evidence>
<evidence type="ECO:0000259" key="18">
    <source>
        <dbReference type="Pfam" id="PF22461"/>
    </source>
</evidence>
<comment type="similarity">
    <text evidence="2">Belongs to the BexD/CtrA/VexA family.</text>
</comment>
<feature type="domain" description="Soluble ligand binding" evidence="17">
    <location>
        <begin position="408"/>
        <end position="455"/>
    </location>
</feature>
<proteinExistence type="inferred from homology"/>
<keyword evidence="5" id="KW-0762">Sugar transport</keyword>
<feature type="domain" description="Soluble ligand binding" evidence="17">
    <location>
        <begin position="333"/>
        <end position="382"/>
    </location>
</feature>
<evidence type="ECO:0000256" key="2">
    <source>
        <dbReference type="ARBA" id="ARBA00009450"/>
    </source>
</evidence>
<dbReference type="InterPro" id="IPR049712">
    <property type="entry name" value="Poly_export"/>
</dbReference>
<evidence type="ECO:0000259" key="17">
    <source>
        <dbReference type="Pfam" id="PF10531"/>
    </source>
</evidence>
<keyword evidence="9" id="KW-0406">Ion transport</keyword>
<keyword evidence="11" id="KW-0472">Membrane</keyword>
<evidence type="ECO:0000256" key="8">
    <source>
        <dbReference type="ARBA" id="ARBA00023047"/>
    </source>
</evidence>
<dbReference type="Pfam" id="PF10531">
    <property type="entry name" value="SLBB"/>
    <property type="match status" value="5"/>
</dbReference>
<dbReference type="Gene3D" id="3.10.560.10">
    <property type="entry name" value="Outer membrane lipoprotein wza domain like"/>
    <property type="match status" value="6"/>
</dbReference>
<feature type="region of interest" description="Disordered" evidence="15">
    <location>
        <begin position="1"/>
        <end position="30"/>
    </location>
</feature>
<evidence type="ECO:0000256" key="11">
    <source>
        <dbReference type="ARBA" id="ARBA00023136"/>
    </source>
</evidence>
<keyword evidence="10" id="KW-0626">Porin</keyword>
<gene>
    <name evidence="19" type="ORF">Q3M24_08585</name>
</gene>
<evidence type="ECO:0000256" key="4">
    <source>
        <dbReference type="ARBA" id="ARBA00022452"/>
    </source>
</evidence>
<dbReference type="PANTHER" id="PTHR33619:SF3">
    <property type="entry name" value="POLYSACCHARIDE EXPORT PROTEIN GFCE-RELATED"/>
    <property type="match status" value="1"/>
</dbReference>
<keyword evidence="8" id="KW-0625">Polysaccharide transport</keyword>
<dbReference type="EMBL" id="CP159373">
    <property type="protein sequence ID" value="XCN74786.1"/>
    <property type="molecule type" value="Genomic_DNA"/>
</dbReference>
<feature type="domain" description="Soluble ligand binding" evidence="17">
    <location>
        <begin position="260"/>
        <end position="307"/>
    </location>
</feature>
<evidence type="ECO:0000259" key="16">
    <source>
        <dbReference type="Pfam" id="PF02563"/>
    </source>
</evidence>
<keyword evidence="13" id="KW-0998">Cell outer membrane</keyword>
<dbReference type="GO" id="GO:0046930">
    <property type="term" value="C:pore complex"/>
    <property type="evidence" value="ECO:0007669"/>
    <property type="project" value="UniProtKB-KW"/>
</dbReference>
<feature type="domain" description="SLBB" evidence="18">
    <location>
        <begin position="163"/>
        <end position="252"/>
    </location>
</feature>
<evidence type="ECO:0000256" key="5">
    <source>
        <dbReference type="ARBA" id="ARBA00022597"/>
    </source>
</evidence>
<name>A0AAU8LZY7_9BACT</name>
<dbReference type="KEGG" id="eaj:Q3M24_08585"/>
<dbReference type="Pfam" id="PF02563">
    <property type="entry name" value="Poly_export"/>
    <property type="match status" value="1"/>
</dbReference>
<comment type="subcellular location">
    <subcellularLocation>
        <location evidence="1">Cell outer membrane</location>
        <topology evidence="1">Multi-pass membrane protein</topology>
    </subcellularLocation>
</comment>
<evidence type="ECO:0000256" key="14">
    <source>
        <dbReference type="ARBA" id="ARBA00023288"/>
    </source>
</evidence>
<protein>
    <submittedName>
        <fullName evidence="19">SLBB domain-containing protein</fullName>
    </submittedName>
</protein>
<keyword evidence="12" id="KW-0564">Palmitate</keyword>
<feature type="domain" description="Soluble ligand binding" evidence="17">
    <location>
        <begin position="482"/>
        <end position="532"/>
    </location>
</feature>
<keyword evidence="7" id="KW-0732">Signal</keyword>
<reference evidence="19" key="2">
    <citation type="submission" date="2024-06" db="EMBL/GenBank/DDBJ databases">
        <authorList>
            <person name="Plum-Jensen L.E."/>
            <person name="Schramm A."/>
            <person name="Marshall I.P.G."/>
        </authorList>
    </citation>
    <scope>NUCLEOTIDE SEQUENCE</scope>
    <source>
        <strain evidence="19">Rat1</strain>
    </source>
</reference>
<evidence type="ECO:0000256" key="6">
    <source>
        <dbReference type="ARBA" id="ARBA00022692"/>
    </source>
</evidence>